<comment type="caution">
    <text evidence="2">The sequence shown here is derived from an EMBL/GenBank/DDBJ whole genome shotgun (WGS) entry which is preliminary data.</text>
</comment>
<evidence type="ECO:0000313" key="2">
    <source>
        <dbReference type="EMBL" id="KAK9998905.1"/>
    </source>
</evidence>
<dbReference type="Proteomes" id="UP001459277">
    <property type="component" value="Unassembled WGS sequence"/>
</dbReference>
<name>A0AAW2CPD4_9ROSI</name>
<sequence>MARTSMQSPTKYMRLILADSQGNKVQAVIFNQREIDMFDHLLHITRTYYIHNEIVKPIKPEHRIVDNVYQWTINPTTLIEEISNDDSSLPAPSFSFIPFAEFHKHMDYSRLVGLSLSTRSSSSFIIDPHIPEATTLQTWATEKEKQLNEIITEKHYLTASSSSLAPIIENITEIALIATLLPMRSNFWINAKIGITKLDQHFWYMACNKCHKATGVDYNEEFSCLYCKEKTVANPRCRVEVKLDDATGHLMATLFGDEAEKFLSCSAIKLMKEITEDGIKNIKSFVKLSSDKNFLIQVRAIKLDSPTEPRYKFNIVAIHDPPQENP</sequence>
<evidence type="ECO:0000259" key="1">
    <source>
        <dbReference type="Pfam" id="PF08646"/>
    </source>
</evidence>
<dbReference type="InterPro" id="IPR013955">
    <property type="entry name" value="Rep_factor-A_C"/>
</dbReference>
<keyword evidence="3" id="KW-1185">Reference proteome</keyword>
<reference evidence="2 3" key="1">
    <citation type="submission" date="2024-01" db="EMBL/GenBank/DDBJ databases">
        <title>A telomere-to-telomere, gap-free genome of sweet tea (Lithocarpus litseifolius).</title>
        <authorList>
            <person name="Zhou J."/>
        </authorList>
    </citation>
    <scope>NUCLEOTIDE SEQUENCE [LARGE SCALE GENOMIC DNA]</scope>
    <source>
        <strain evidence="2">Zhou-2022a</strain>
        <tissue evidence="2">Leaf</tissue>
    </source>
</reference>
<dbReference type="AlphaFoldDB" id="A0AAW2CPD4"/>
<dbReference type="Gene3D" id="2.40.50.140">
    <property type="entry name" value="Nucleic acid-binding proteins"/>
    <property type="match status" value="2"/>
</dbReference>
<gene>
    <name evidence="2" type="ORF">SO802_018508</name>
</gene>
<dbReference type="PANTHER" id="PTHR47165">
    <property type="entry name" value="OS03G0429900 PROTEIN"/>
    <property type="match status" value="1"/>
</dbReference>
<feature type="domain" description="Replication factor A C-terminal" evidence="1">
    <location>
        <begin position="189"/>
        <end position="320"/>
    </location>
</feature>
<accession>A0AAW2CPD4</accession>
<dbReference type="Pfam" id="PF08646">
    <property type="entry name" value="Rep_fac-A_C"/>
    <property type="match status" value="1"/>
</dbReference>
<dbReference type="EMBL" id="JAZDWU010000006">
    <property type="protein sequence ID" value="KAK9998905.1"/>
    <property type="molecule type" value="Genomic_DNA"/>
</dbReference>
<dbReference type="PANTHER" id="PTHR47165:SF4">
    <property type="entry name" value="OS03G0429900 PROTEIN"/>
    <property type="match status" value="1"/>
</dbReference>
<proteinExistence type="predicted"/>
<dbReference type="SUPFAM" id="SSF50249">
    <property type="entry name" value="Nucleic acid-binding proteins"/>
    <property type="match status" value="2"/>
</dbReference>
<dbReference type="InterPro" id="IPR012340">
    <property type="entry name" value="NA-bd_OB-fold"/>
</dbReference>
<evidence type="ECO:0000313" key="3">
    <source>
        <dbReference type="Proteomes" id="UP001459277"/>
    </source>
</evidence>
<protein>
    <recommendedName>
        <fullName evidence="1">Replication factor A C-terminal domain-containing protein</fullName>
    </recommendedName>
</protein>
<organism evidence="2 3">
    <name type="scientific">Lithocarpus litseifolius</name>
    <dbReference type="NCBI Taxonomy" id="425828"/>
    <lineage>
        <taxon>Eukaryota</taxon>
        <taxon>Viridiplantae</taxon>
        <taxon>Streptophyta</taxon>
        <taxon>Embryophyta</taxon>
        <taxon>Tracheophyta</taxon>
        <taxon>Spermatophyta</taxon>
        <taxon>Magnoliopsida</taxon>
        <taxon>eudicotyledons</taxon>
        <taxon>Gunneridae</taxon>
        <taxon>Pentapetalae</taxon>
        <taxon>rosids</taxon>
        <taxon>fabids</taxon>
        <taxon>Fagales</taxon>
        <taxon>Fagaceae</taxon>
        <taxon>Lithocarpus</taxon>
    </lineage>
</organism>